<accession>A0A820SKM0</accession>
<dbReference type="GO" id="GO:0015276">
    <property type="term" value="F:ligand-gated monoatomic ion channel activity"/>
    <property type="evidence" value="ECO:0007669"/>
    <property type="project" value="InterPro"/>
</dbReference>
<evidence type="ECO:0000313" key="13">
    <source>
        <dbReference type="Proteomes" id="UP000663844"/>
    </source>
</evidence>
<organism evidence="12 13">
    <name type="scientific">Adineta steineri</name>
    <dbReference type="NCBI Taxonomy" id="433720"/>
    <lineage>
        <taxon>Eukaryota</taxon>
        <taxon>Metazoa</taxon>
        <taxon>Spiralia</taxon>
        <taxon>Gnathifera</taxon>
        <taxon>Rotifera</taxon>
        <taxon>Eurotatoria</taxon>
        <taxon>Bdelloidea</taxon>
        <taxon>Adinetida</taxon>
        <taxon>Adinetidae</taxon>
        <taxon>Adineta</taxon>
    </lineage>
</organism>
<gene>
    <name evidence="12" type="ORF">OXD698_LOCUS54493</name>
</gene>
<dbReference type="InterPro" id="IPR015683">
    <property type="entry name" value="Ionotropic_Glu_rcpt"/>
</dbReference>
<dbReference type="EMBL" id="CAJOAZ010033156">
    <property type="protein sequence ID" value="CAF4452692.1"/>
    <property type="molecule type" value="Genomic_DNA"/>
</dbReference>
<dbReference type="GO" id="GO:0016020">
    <property type="term" value="C:membrane"/>
    <property type="evidence" value="ECO:0007669"/>
    <property type="project" value="UniProtKB-SubCell"/>
</dbReference>
<dbReference type="SUPFAM" id="SSF53850">
    <property type="entry name" value="Periplasmic binding protein-like II"/>
    <property type="match status" value="1"/>
</dbReference>
<reference evidence="12" key="1">
    <citation type="submission" date="2021-02" db="EMBL/GenBank/DDBJ databases">
        <authorList>
            <person name="Nowell W R."/>
        </authorList>
    </citation>
    <scope>NUCLEOTIDE SEQUENCE</scope>
</reference>
<protein>
    <recommendedName>
        <fullName evidence="11">Ionotropic glutamate receptor L-glutamate and glycine-binding domain-containing protein</fullName>
    </recommendedName>
</protein>
<feature type="non-terminal residue" evidence="12">
    <location>
        <position position="140"/>
    </location>
</feature>
<comment type="subcellular location">
    <subcellularLocation>
        <location evidence="1">Membrane</location>
        <topology evidence="1">Multi-pass membrane protein</topology>
    </subcellularLocation>
</comment>
<keyword evidence="10" id="KW-0407">Ion channel</keyword>
<keyword evidence="4" id="KW-1133">Transmembrane helix</keyword>
<evidence type="ECO:0000256" key="4">
    <source>
        <dbReference type="ARBA" id="ARBA00022989"/>
    </source>
</evidence>
<keyword evidence="9" id="KW-1071">Ligand-gated ion channel</keyword>
<dbReference type="AlphaFoldDB" id="A0A820SKM0"/>
<proteinExistence type="predicted"/>
<keyword evidence="6" id="KW-0472">Membrane</keyword>
<evidence type="ECO:0000256" key="2">
    <source>
        <dbReference type="ARBA" id="ARBA00022448"/>
    </source>
</evidence>
<keyword evidence="2" id="KW-0813">Transport</keyword>
<evidence type="ECO:0000256" key="5">
    <source>
        <dbReference type="ARBA" id="ARBA00023065"/>
    </source>
</evidence>
<evidence type="ECO:0000256" key="8">
    <source>
        <dbReference type="ARBA" id="ARBA00023180"/>
    </source>
</evidence>
<keyword evidence="3" id="KW-0812">Transmembrane</keyword>
<evidence type="ECO:0000256" key="10">
    <source>
        <dbReference type="ARBA" id="ARBA00023303"/>
    </source>
</evidence>
<comment type="caution">
    <text evidence="12">The sequence shown here is derived from an EMBL/GenBank/DDBJ whole genome shotgun (WGS) entry which is preliminary data.</text>
</comment>
<keyword evidence="8" id="KW-0325">Glycoprotein</keyword>
<sequence>YTSTSVILWPGNTVTLPSDSVSVSGVTFRIAIYEVTPFTIVTQTNDSSGNITTTYTGYMPDLINYLQTNMSFIPQIILVPSNNTYDDLIDAVANGMYDMVVADVTVTAAREEIVDFSTSMFDDSLQIIIREAPNINIDWF</sequence>
<feature type="domain" description="Ionotropic glutamate receptor L-glutamate and glycine-binding" evidence="11">
    <location>
        <begin position="27"/>
        <end position="131"/>
    </location>
</feature>
<keyword evidence="5" id="KW-0406">Ion transport</keyword>
<dbReference type="Gene3D" id="3.40.190.10">
    <property type="entry name" value="Periplasmic binding protein-like II"/>
    <property type="match status" value="1"/>
</dbReference>
<evidence type="ECO:0000256" key="7">
    <source>
        <dbReference type="ARBA" id="ARBA00023170"/>
    </source>
</evidence>
<dbReference type="Proteomes" id="UP000663844">
    <property type="component" value="Unassembled WGS sequence"/>
</dbReference>
<evidence type="ECO:0000256" key="9">
    <source>
        <dbReference type="ARBA" id="ARBA00023286"/>
    </source>
</evidence>
<dbReference type="Pfam" id="PF10613">
    <property type="entry name" value="Lig_chan-Glu_bd"/>
    <property type="match status" value="1"/>
</dbReference>
<keyword evidence="7" id="KW-0675">Receptor</keyword>
<evidence type="ECO:0000256" key="1">
    <source>
        <dbReference type="ARBA" id="ARBA00004141"/>
    </source>
</evidence>
<evidence type="ECO:0000313" key="12">
    <source>
        <dbReference type="EMBL" id="CAF4452692.1"/>
    </source>
</evidence>
<evidence type="ECO:0000256" key="6">
    <source>
        <dbReference type="ARBA" id="ARBA00023136"/>
    </source>
</evidence>
<dbReference type="InterPro" id="IPR019594">
    <property type="entry name" value="Glu/Gly-bd"/>
</dbReference>
<name>A0A820SKM0_9BILA</name>
<feature type="non-terminal residue" evidence="12">
    <location>
        <position position="1"/>
    </location>
</feature>
<evidence type="ECO:0000259" key="11">
    <source>
        <dbReference type="Pfam" id="PF10613"/>
    </source>
</evidence>
<evidence type="ECO:0000256" key="3">
    <source>
        <dbReference type="ARBA" id="ARBA00022692"/>
    </source>
</evidence>
<dbReference type="PANTHER" id="PTHR18966">
    <property type="entry name" value="IONOTROPIC GLUTAMATE RECEPTOR"/>
    <property type="match status" value="1"/>
</dbReference>